<feature type="binding site" description="axial binding residue" evidence="13">
    <location>
        <position position="441"/>
    </location>
    <ligand>
        <name>heme</name>
        <dbReference type="ChEBI" id="CHEBI:30413"/>
    </ligand>
    <ligandPart>
        <name>Fe</name>
        <dbReference type="ChEBI" id="CHEBI:18248"/>
    </ligandPart>
</feature>
<evidence type="ECO:0000256" key="10">
    <source>
        <dbReference type="ARBA" id="ARBA00023004"/>
    </source>
</evidence>
<dbReference type="EMBL" id="NHTK01005745">
    <property type="protein sequence ID" value="PPQ74552.1"/>
    <property type="molecule type" value="Genomic_DNA"/>
</dbReference>
<evidence type="ECO:0000256" key="4">
    <source>
        <dbReference type="ARBA" id="ARBA00010617"/>
    </source>
</evidence>
<dbReference type="Gene3D" id="1.10.630.10">
    <property type="entry name" value="Cytochrome P450"/>
    <property type="match status" value="1"/>
</dbReference>
<keyword evidence="16" id="KW-1185">Reference proteome</keyword>
<dbReference type="InterPro" id="IPR001128">
    <property type="entry name" value="Cyt_P450"/>
</dbReference>
<dbReference type="InterPro" id="IPR017972">
    <property type="entry name" value="Cyt_P450_CS"/>
</dbReference>
<organism evidence="15 16">
    <name type="scientific">Panaeolus cyanescens</name>
    <dbReference type="NCBI Taxonomy" id="181874"/>
    <lineage>
        <taxon>Eukaryota</taxon>
        <taxon>Fungi</taxon>
        <taxon>Dikarya</taxon>
        <taxon>Basidiomycota</taxon>
        <taxon>Agaricomycotina</taxon>
        <taxon>Agaricomycetes</taxon>
        <taxon>Agaricomycetidae</taxon>
        <taxon>Agaricales</taxon>
        <taxon>Agaricineae</taxon>
        <taxon>Galeropsidaceae</taxon>
        <taxon>Panaeolus</taxon>
    </lineage>
</organism>
<keyword evidence="11 14" id="KW-0503">Monooxygenase</keyword>
<proteinExistence type="inferred from homology"/>
<dbReference type="GO" id="GO:0016020">
    <property type="term" value="C:membrane"/>
    <property type="evidence" value="ECO:0007669"/>
    <property type="project" value="UniProtKB-SubCell"/>
</dbReference>
<dbReference type="AlphaFoldDB" id="A0A409W7R3"/>
<dbReference type="Proteomes" id="UP000284842">
    <property type="component" value="Unassembled WGS sequence"/>
</dbReference>
<evidence type="ECO:0000256" key="1">
    <source>
        <dbReference type="ARBA" id="ARBA00001971"/>
    </source>
</evidence>
<comment type="subcellular location">
    <subcellularLocation>
        <location evidence="2">Membrane</location>
    </subcellularLocation>
</comment>
<dbReference type="InParanoid" id="A0A409W7R3"/>
<evidence type="ECO:0000256" key="13">
    <source>
        <dbReference type="PIRSR" id="PIRSR602403-1"/>
    </source>
</evidence>
<comment type="cofactor">
    <cofactor evidence="1 13">
        <name>heme</name>
        <dbReference type="ChEBI" id="CHEBI:30413"/>
    </cofactor>
</comment>
<evidence type="ECO:0000256" key="3">
    <source>
        <dbReference type="ARBA" id="ARBA00004721"/>
    </source>
</evidence>
<keyword evidence="10 13" id="KW-0408">Iron</keyword>
<dbReference type="GO" id="GO:0004497">
    <property type="term" value="F:monooxygenase activity"/>
    <property type="evidence" value="ECO:0007669"/>
    <property type="project" value="UniProtKB-KW"/>
</dbReference>
<comment type="similarity">
    <text evidence="4 14">Belongs to the cytochrome P450 family.</text>
</comment>
<dbReference type="SUPFAM" id="SSF48264">
    <property type="entry name" value="Cytochrome P450"/>
    <property type="match status" value="1"/>
</dbReference>
<evidence type="ECO:0000313" key="16">
    <source>
        <dbReference type="Proteomes" id="UP000284842"/>
    </source>
</evidence>
<dbReference type="GO" id="GO:0005506">
    <property type="term" value="F:iron ion binding"/>
    <property type="evidence" value="ECO:0007669"/>
    <property type="project" value="InterPro"/>
</dbReference>
<comment type="pathway">
    <text evidence="3">Secondary metabolite biosynthesis; terpenoid biosynthesis.</text>
</comment>
<dbReference type="PANTHER" id="PTHR24305">
    <property type="entry name" value="CYTOCHROME P450"/>
    <property type="match status" value="1"/>
</dbReference>
<dbReference type="InterPro" id="IPR050121">
    <property type="entry name" value="Cytochrome_P450_monoxygenase"/>
</dbReference>
<dbReference type="GO" id="GO:0020037">
    <property type="term" value="F:heme binding"/>
    <property type="evidence" value="ECO:0007669"/>
    <property type="project" value="InterPro"/>
</dbReference>
<accession>A0A409W7R3</accession>
<dbReference type="Pfam" id="PF00067">
    <property type="entry name" value="p450"/>
    <property type="match status" value="1"/>
</dbReference>
<evidence type="ECO:0000256" key="5">
    <source>
        <dbReference type="ARBA" id="ARBA00022617"/>
    </source>
</evidence>
<keyword evidence="12" id="KW-0472">Membrane</keyword>
<keyword evidence="7 13" id="KW-0479">Metal-binding</keyword>
<evidence type="ECO:0000256" key="2">
    <source>
        <dbReference type="ARBA" id="ARBA00004370"/>
    </source>
</evidence>
<dbReference type="PRINTS" id="PR00465">
    <property type="entry name" value="EP450IV"/>
</dbReference>
<keyword evidence="5 13" id="KW-0349">Heme</keyword>
<dbReference type="OrthoDB" id="1470350at2759"/>
<dbReference type="GO" id="GO:0016705">
    <property type="term" value="F:oxidoreductase activity, acting on paired donors, with incorporation or reduction of molecular oxygen"/>
    <property type="evidence" value="ECO:0007669"/>
    <property type="project" value="InterPro"/>
</dbReference>
<evidence type="ECO:0000256" key="6">
    <source>
        <dbReference type="ARBA" id="ARBA00022692"/>
    </source>
</evidence>
<keyword evidence="9 14" id="KW-0560">Oxidoreductase</keyword>
<name>A0A409W7R3_9AGAR</name>
<dbReference type="InterPro" id="IPR036396">
    <property type="entry name" value="Cyt_P450_sf"/>
</dbReference>
<keyword evidence="6" id="KW-0812">Transmembrane</keyword>
<evidence type="ECO:0000256" key="7">
    <source>
        <dbReference type="ARBA" id="ARBA00022723"/>
    </source>
</evidence>
<evidence type="ECO:0000256" key="8">
    <source>
        <dbReference type="ARBA" id="ARBA00022989"/>
    </source>
</evidence>
<gene>
    <name evidence="15" type="ORF">CVT24_004346</name>
</gene>
<dbReference type="PROSITE" id="PS00086">
    <property type="entry name" value="CYTOCHROME_P450"/>
    <property type="match status" value="1"/>
</dbReference>
<protein>
    <recommendedName>
        <fullName evidence="17">Cytochrome P450</fullName>
    </recommendedName>
</protein>
<evidence type="ECO:0000256" key="9">
    <source>
        <dbReference type="ARBA" id="ARBA00023002"/>
    </source>
</evidence>
<sequence length="500" mass="56133">MAVSSGLGVWLGQVCTAPLLSRHRSSTLEIQENMLHIYDPKALHHILVKDLDIFEITPPVVAGSRLFFGPGLLSSHGEYHKRQRKLLNPVFSTTHMRQILPTVYAIMHRLEAAIVNQVQGGPKEIDMLSWMGRTALELIGQSGFGHSFDDLTDNLKYAEESFSRAVKRITPLTLEMVFLRVYALHHLIKIGSGSFRKKVISALPWKSMHEGRDIADAMYKTSYEIYHKRKQAILDGTAVQDVHEKDLLSILIKANMDTSKPEEERPSEEENYAQLATFIFAGTETTSNATACILWLLAQNQDVQTKLRIELREAMEKADGDIPHDELVGLPYLDAICRETLRLYAPVWQLSRKPTKDIFLPLSHPITGLDGRKISEIFVPKGTNIMCGLLASNRNTDIWGPDADEWKPERWLEGLPDSVSDAHLPGIYSHLMTFSAGGRSCIGLKFSQLEMKAILAVLLSRFEFSLSQEITWCMTNIASPIAVGGDYMNPRLQLMVKLAA</sequence>
<evidence type="ECO:0000256" key="11">
    <source>
        <dbReference type="ARBA" id="ARBA00023033"/>
    </source>
</evidence>
<dbReference type="STRING" id="181874.A0A409W7R3"/>
<reference evidence="15 16" key="1">
    <citation type="journal article" date="2018" name="Evol. Lett.">
        <title>Horizontal gene cluster transfer increased hallucinogenic mushroom diversity.</title>
        <authorList>
            <person name="Reynolds H.T."/>
            <person name="Vijayakumar V."/>
            <person name="Gluck-Thaler E."/>
            <person name="Korotkin H.B."/>
            <person name="Matheny P.B."/>
            <person name="Slot J.C."/>
        </authorList>
    </citation>
    <scope>NUCLEOTIDE SEQUENCE [LARGE SCALE GENOMIC DNA]</scope>
    <source>
        <strain evidence="15 16">2629</strain>
    </source>
</reference>
<dbReference type="PANTHER" id="PTHR24305:SF166">
    <property type="entry name" value="CYTOCHROME P450 12A4, MITOCHONDRIAL-RELATED"/>
    <property type="match status" value="1"/>
</dbReference>
<dbReference type="PRINTS" id="PR00385">
    <property type="entry name" value="P450"/>
</dbReference>
<evidence type="ECO:0000256" key="14">
    <source>
        <dbReference type="RuleBase" id="RU000461"/>
    </source>
</evidence>
<evidence type="ECO:0000313" key="15">
    <source>
        <dbReference type="EMBL" id="PPQ74552.1"/>
    </source>
</evidence>
<keyword evidence="8" id="KW-1133">Transmembrane helix</keyword>
<evidence type="ECO:0008006" key="17">
    <source>
        <dbReference type="Google" id="ProtNLM"/>
    </source>
</evidence>
<dbReference type="InterPro" id="IPR002403">
    <property type="entry name" value="Cyt_P450_E_grp-IV"/>
</dbReference>
<evidence type="ECO:0000256" key="12">
    <source>
        <dbReference type="ARBA" id="ARBA00023136"/>
    </source>
</evidence>
<comment type="caution">
    <text evidence="15">The sequence shown here is derived from an EMBL/GenBank/DDBJ whole genome shotgun (WGS) entry which is preliminary data.</text>
</comment>